<dbReference type="EMBL" id="DVNG01000031">
    <property type="protein sequence ID" value="HIU49784.1"/>
    <property type="molecule type" value="Genomic_DNA"/>
</dbReference>
<dbReference type="InterPro" id="IPR004358">
    <property type="entry name" value="Sig_transdc_His_kin-like_C"/>
</dbReference>
<dbReference type="GO" id="GO:0005886">
    <property type="term" value="C:plasma membrane"/>
    <property type="evidence" value="ECO:0007669"/>
    <property type="project" value="TreeGrafter"/>
</dbReference>
<evidence type="ECO:0000256" key="3">
    <source>
        <dbReference type="ARBA" id="ARBA00012438"/>
    </source>
</evidence>
<dbReference type="InterPro" id="IPR036097">
    <property type="entry name" value="HisK_dim/P_sf"/>
</dbReference>
<comment type="caution">
    <text evidence="11">The sequence shown here is derived from an EMBL/GenBank/DDBJ whole genome shotgun (WGS) entry which is preliminary data.</text>
</comment>
<dbReference type="InterPro" id="IPR003661">
    <property type="entry name" value="HisK_dim/P_dom"/>
</dbReference>
<dbReference type="InterPro" id="IPR003594">
    <property type="entry name" value="HATPase_dom"/>
</dbReference>
<comment type="subcellular location">
    <subcellularLocation>
        <location evidence="2">Membrane</location>
    </subcellularLocation>
</comment>
<dbReference type="EC" id="2.7.13.3" evidence="3"/>
<keyword evidence="5" id="KW-0808">Transferase</keyword>
<dbReference type="SUPFAM" id="SSF55874">
    <property type="entry name" value="ATPase domain of HSP90 chaperone/DNA topoisomerase II/histidine kinase"/>
    <property type="match status" value="1"/>
</dbReference>
<keyword evidence="9" id="KW-1133">Transmembrane helix</keyword>
<dbReference type="Gene3D" id="1.10.287.130">
    <property type="match status" value="1"/>
</dbReference>
<evidence type="ECO:0000256" key="5">
    <source>
        <dbReference type="ARBA" id="ARBA00022679"/>
    </source>
</evidence>
<dbReference type="PANTHER" id="PTHR45453:SF1">
    <property type="entry name" value="PHOSPHATE REGULON SENSOR PROTEIN PHOR"/>
    <property type="match status" value="1"/>
</dbReference>
<dbReference type="Proteomes" id="UP000824118">
    <property type="component" value="Unassembled WGS sequence"/>
</dbReference>
<reference evidence="11" key="2">
    <citation type="journal article" date="2021" name="PeerJ">
        <title>Extensive microbial diversity within the chicken gut microbiome revealed by metagenomics and culture.</title>
        <authorList>
            <person name="Gilroy R."/>
            <person name="Ravi A."/>
            <person name="Getino M."/>
            <person name="Pursley I."/>
            <person name="Horton D.L."/>
            <person name="Alikhan N.F."/>
            <person name="Baker D."/>
            <person name="Gharbi K."/>
            <person name="Hall N."/>
            <person name="Watson M."/>
            <person name="Adriaenssens E.M."/>
            <person name="Foster-Nyarko E."/>
            <person name="Jarju S."/>
            <person name="Secka A."/>
            <person name="Antonio M."/>
            <person name="Oren A."/>
            <person name="Chaudhuri R.R."/>
            <person name="La Ragione R."/>
            <person name="Hildebrand F."/>
            <person name="Pallen M.J."/>
        </authorList>
    </citation>
    <scope>NUCLEOTIDE SEQUENCE</scope>
    <source>
        <strain evidence="11">ChiGjej1B1-1684</strain>
    </source>
</reference>
<keyword evidence="4" id="KW-0597">Phosphoprotein</keyword>
<feature type="transmembrane region" description="Helical" evidence="9">
    <location>
        <begin position="6"/>
        <end position="32"/>
    </location>
</feature>
<dbReference type="FunFam" id="1.10.287.130:FF:000001">
    <property type="entry name" value="Two-component sensor histidine kinase"/>
    <property type="match status" value="1"/>
</dbReference>
<evidence type="ECO:0000313" key="11">
    <source>
        <dbReference type="EMBL" id="HIU49784.1"/>
    </source>
</evidence>
<keyword evidence="8 9" id="KW-0472">Membrane</keyword>
<keyword evidence="7" id="KW-0902">Two-component regulatory system</keyword>
<dbReference type="InterPro" id="IPR005467">
    <property type="entry name" value="His_kinase_dom"/>
</dbReference>
<dbReference type="PRINTS" id="PR00344">
    <property type="entry name" value="BCTRLSENSOR"/>
</dbReference>
<feature type="domain" description="Histidine kinase" evidence="10">
    <location>
        <begin position="339"/>
        <end position="553"/>
    </location>
</feature>
<dbReference type="AlphaFoldDB" id="A0A9D1LXB0"/>
<evidence type="ECO:0000256" key="8">
    <source>
        <dbReference type="ARBA" id="ARBA00023136"/>
    </source>
</evidence>
<dbReference type="GO" id="GO:0000155">
    <property type="term" value="F:phosphorelay sensor kinase activity"/>
    <property type="evidence" value="ECO:0007669"/>
    <property type="project" value="InterPro"/>
</dbReference>
<dbReference type="SMART" id="SM00387">
    <property type="entry name" value="HATPase_c"/>
    <property type="match status" value="1"/>
</dbReference>
<sequence length="553" mass="61193">MSKRIFRAICIVACIVLVVSVSLTVGVLYTHFENELNYEMKSEAQALAYVMDKNGIDFIEEMPKTDKRITVIASDGTVMYDNSVDDITSIENHLGREEVSEALQYGFGESSRFSTTIAEKTVYYAVRTSEGSILRISDTQYSLFTIIMGTLQPIIVIIIIMIVLAAFCASRASKAIVAPINGIDLEAPENGKIYEELAPLVTKISRQNRTIREQLEEAKQKQEEFLVITENMLEGLILIDTKSNIITCNSAAKRLLNSDVPYDHCCVLILNRSTEFSSCVEKSLAGEHCTEVLENEGRFCRLVADPVKNDGKVVGAVIVILDITETAKREELRREFTANVSHELKTPLTSIAGFAELMKYGMVKPEDIKDFSESIYDEAQRLITLVNDILNLSALDEGGLSDEKESVDLFELSGDILKSLKIPAEKKNITLKLQGKNTAVMGSRKVIREMIFNLCDNGIKYNVDGGNVTVNVIDDVDCAKVVVSDSGIGIPKADRQRVFERFYRVDKSHSREIGGTGLGLSIVKHGAVYHNADISLESEPGKGTVITISFPKK</sequence>
<evidence type="ECO:0000256" key="2">
    <source>
        <dbReference type="ARBA" id="ARBA00004370"/>
    </source>
</evidence>
<keyword evidence="6 11" id="KW-0418">Kinase</keyword>
<dbReference type="SMART" id="SM00388">
    <property type="entry name" value="HisKA"/>
    <property type="match status" value="1"/>
</dbReference>
<dbReference type="CDD" id="cd00075">
    <property type="entry name" value="HATPase"/>
    <property type="match status" value="1"/>
</dbReference>
<dbReference type="FunFam" id="3.30.565.10:FF:000006">
    <property type="entry name" value="Sensor histidine kinase WalK"/>
    <property type="match status" value="1"/>
</dbReference>
<feature type="transmembrane region" description="Helical" evidence="9">
    <location>
        <begin position="143"/>
        <end position="167"/>
    </location>
</feature>
<organism evidence="11 12">
    <name type="scientific">Candidatus Limousia pullorum</name>
    <dbReference type="NCBI Taxonomy" id="2840860"/>
    <lineage>
        <taxon>Bacteria</taxon>
        <taxon>Bacillati</taxon>
        <taxon>Bacillota</taxon>
        <taxon>Clostridia</taxon>
        <taxon>Eubacteriales</taxon>
        <taxon>Oscillospiraceae</taxon>
        <taxon>Oscillospiraceae incertae sedis</taxon>
        <taxon>Candidatus Limousia</taxon>
    </lineage>
</organism>
<comment type="catalytic activity">
    <reaction evidence="1">
        <text>ATP + protein L-histidine = ADP + protein N-phospho-L-histidine.</text>
        <dbReference type="EC" id="2.7.13.3"/>
    </reaction>
</comment>
<evidence type="ECO:0000256" key="1">
    <source>
        <dbReference type="ARBA" id="ARBA00000085"/>
    </source>
</evidence>
<dbReference type="GO" id="GO:0016036">
    <property type="term" value="P:cellular response to phosphate starvation"/>
    <property type="evidence" value="ECO:0007669"/>
    <property type="project" value="TreeGrafter"/>
</dbReference>
<dbReference type="InterPro" id="IPR036890">
    <property type="entry name" value="HATPase_C_sf"/>
</dbReference>
<dbReference type="Gene3D" id="3.30.450.20">
    <property type="entry name" value="PAS domain"/>
    <property type="match status" value="1"/>
</dbReference>
<accession>A0A9D1LXB0</accession>
<dbReference type="CDD" id="cd00082">
    <property type="entry name" value="HisKA"/>
    <property type="match status" value="1"/>
</dbReference>
<evidence type="ECO:0000313" key="12">
    <source>
        <dbReference type="Proteomes" id="UP000824118"/>
    </source>
</evidence>
<evidence type="ECO:0000256" key="9">
    <source>
        <dbReference type="SAM" id="Phobius"/>
    </source>
</evidence>
<evidence type="ECO:0000256" key="7">
    <source>
        <dbReference type="ARBA" id="ARBA00023012"/>
    </source>
</evidence>
<gene>
    <name evidence="11" type="ORF">IAD22_02055</name>
</gene>
<dbReference type="InterPro" id="IPR035965">
    <property type="entry name" value="PAS-like_dom_sf"/>
</dbReference>
<evidence type="ECO:0000259" key="10">
    <source>
        <dbReference type="PROSITE" id="PS50109"/>
    </source>
</evidence>
<evidence type="ECO:0000256" key="4">
    <source>
        <dbReference type="ARBA" id="ARBA00022553"/>
    </source>
</evidence>
<dbReference type="PROSITE" id="PS50109">
    <property type="entry name" value="HIS_KIN"/>
    <property type="match status" value="1"/>
</dbReference>
<dbReference type="Gene3D" id="3.30.565.10">
    <property type="entry name" value="Histidine kinase-like ATPase, C-terminal domain"/>
    <property type="match status" value="1"/>
</dbReference>
<dbReference type="InterPro" id="IPR050351">
    <property type="entry name" value="BphY/WalK/GraS-like"/>
</dbReference>
<name>A0A9D1LXB0_9FIRM</name>
<reference evidence="11" key="1">
    <citation type="submission" date="2020-10" db="EMBL/GenBank/DDBJ databases">
        <authorList>
            <person name="Gilroy R."/>
        </authorList>
    </citation>
    <scope>NUCLEOTIDE SEQUENCE</scope>
    <source>
        <strain evidence="11">ChiGjej1B1-1684</strain>
    </source>
</reference>
<dbReference type="Pfam" id="PF02518">
    <property type="entry name" value="HATPase_c"/>
    <property type="match status" value="1"/>
</dbReference>
<keyword evidence="9" id="KW-0812">Transmembrane</keyword>
<dbReference type="GO" id="GO:0004721">
    <property type="term" value="F:phosphoprotein phosphatase activity"/>
    <property type="evidence" value="ECO:0007669"/>
    <property type="project" value="TreeGrafter"/>
</dbReference>
<dbReference type="PANTHER" id="PTHR45453">
    <property type="entry name" value="PHOSPHATE REGULON SENSOR PROTEIN PHOR"/>
    <property type="match status" value="1"/>
</dbReference>
<evidence type="ECO:0000256" key="6">
    <source>
        <dbReference type="ARBA" id="ARBA00022777"/>
    </source>
</evidence>
<dbReference type="SUPFAM" id="SSF55785">
    <property type="entry name" value="PYP-like sensor domain (PAS domain)"/>
    <property type="match status" value="1"/>
</dbReference>
<dbReference type="SUPFAM" id="SSF47384">
    <property type="entry name" value="Homodimeric domain of signal transducing histidine kinase"/>
    <property type="match status" value="1"/>
</dbReference>
<proteinExistence type="predicted"/>
<protein>
    <recommendedName>
        <fullName evidence="3">histidine kinase</fullName>
        <ecNumber evidence="3">2.7.13.3</ecNumber>
    </recommendedName>
</protein>
<dbReference type="Pfam" id="PF00512">
    <property type="entry name" value="HisKA"/>
    <property type="match status" value="1"/>
</dbReference>